<keyword evidence="3" id="KW-1185">Reference proteome</keyword>
<dbReference type="KEGG" id="psti:SOO65_10705"/>
<name>A0AAX4HIT0_9BACT</name>
<gene>
    <name evidence="2" type="ORF">SOO65_10705</name>
</gene>
<accession>A0AAX4HIT0</accession>
<dbReference type="AlphaFoldDB" id="A0AAX4HIT0"/>
<organism evidence="2 3">
    <name type="scientific">Peredibacter starrii</name>
    <dbReference type="NCBI Taxonomy" id="28202"/>
    <lineage>
        <taxon>Bacteria</taxon>
        <taxon>Pseudomonadati</taxon>
        <taxon>Bdellovibrionota</taxon>
        <taxon>Bacteriovoracia</taxon>
        <taxon>Bacteriovoracales</taxon>
        <taxon>Bacteriovoracaceae</taxon>
        <taxon>Peredibacter</taxon>
    </lineage>
</organism>
<dbReference type="EMBL" id="CP139487">
    <property type="protein sequence ID" value="WPU63154.1"/>
    <property type="molecule type" value="Genomic_DNA"/>
</dbReference>
<evidence type="ECO:0008006" key="4">
    <source>
        <dbReference type="Google" id="ProtNLM"/>
    </source>
</evidence>
<dbReference type="Proteomes" id="UP001324634">
    <property type="component" value="Chromosome"/>
</dbReference>
<evidence type="ECO:0000256" key="1">
    <source>
        <dbReference type="SAM" id="SignalP"/>
    </source>
</evidence>
<feature type="chain" id="PRO_5043612645" description="Rod shape-determining protein MreB" evidence="1">
    <location>
        <begin position="21"/>
        <end position="484"/>
    </location>
</feature>
<dbReference type="RefSeq" id="WP_321389348.1">
    <property type="nucleotide sequence ID" value="NZ_CP139487.1"/>
</dbReference>
<evidence type="ECO:0000313" key="3">
    <source>
        <dbReference type="Proteomes" id="UP001324634"/>
    </source>
</evidence>
<protein>
    <recommendedName>
        <fullName evidence="4">Rod shape-determining protein MreB</fullName>
    </recommendedName>
</protein>
<keyword evidence="1" id="KW-0732">Signal</keyword>
<sequence length="484" mass="54919">MWGFHSLVFLVLLTACHVNSACIQGKGGHDLLAMVVENAKACPQNVREFKSLLAADGITTRPAMVANRGAHNPKEGSFSIFESAIGFSKGLNIKVNPEFLYFGHFTGLNSQKEILLDQESVPGKLLIEAIAFDFKKNVYNFYELVGTSNGPQWFYRGDSFDAYEDNKFLKIGERPQFGTKMRCSACHNSGGPIMKELAFPHNDWWNKRTGLPFAPNKLSEEMKQYLSQFIDASEFSQNVKRGLLLVENKRISKRRSLQEQLRPLFCSTEINLVSDVKPLSSPVGVIDVSSEVFVDPLLAPKGVLRMEKRLYLTALQVLGFRFPETILQDAGHAFLAPVRSEVNQLQVQQLIAEKVISEEFAVDILSVDFKNPLFSKKRCELLKLVPENSSWEEGFKKNLYGINTEISLKLAYDLETQNKEEHRKIATQYLITKQAFWKDQKQVIDEMRQLNVLRQSVFDDEISKNPRGQILEPGFRVIFPVLAK</sequence>
<feature type="signal peptide" evidence="1">
    <location>
        <begin position="1"/>
        <end position="20"/>
    </location>
</feature>
<evidence type="ECO:0000313" key="2">
    <source>
        <dbReference type="EMBL" id="WPU63154.1"/>
    </source>
</evidence>
<reference evidence="2 3" key="1">
    <citation type="submission" date="2023-11" db="EMBL/GenBank/DDBJ databases">
        <title>Peredibacter starrii A3.12.</title>
        <authorList>
            <person name="Mitchell R.J."/>
        </authorList>
    </citation>
    <scope>NUCLEOTIDE SEQUENCE [LARGE SCALE GENOMIC DNA]</scope>
    <source>
        <strain evidence="2 3">A3.12</strain>
    </source>
</reference>
<proteinExistence type="predicted"/>